<reference evidence="1 2" key="1">
    <citation type="submission" date="2012-12" db="EMBL/GenBank/DDBJ databases">
        <title>Genome assembly of Marinobacter sp. AK21.</title>
        <authorList>
            <person name="Khatri I."/>
            <person name="Kumar R."/>
            <person name="Vaidya B."/>
            <person name="Subramanian S."/>
            <person name="Pinnaka A."/>
        </authorList>
    </citation>
    <scope>NUCLEOTIDE SEQUENCE [LARGE SCALE GENOMIC DNA]</scope>
    <source>
        <strain evidence="1 2">AK21</strain>
    </source>
</reference>
<accession>A0A072MZQ5</accession>
<dbReference type="PATRIC" id="fig|1137280.3.peg.2480"/>
<proteinExistence type="predicted"/>
<dbReference type="EMBL" id="ANIE01000007">
    <property type="protein sequence ID" value="KEF30721.1"/>
    <property type="molecule type" value="Genomic_DNA"/>
</dbReference>
<organism evidence="1 2">
    <name type="scientific">Marinobacter nitratireducens</name>
    <dbReference type="NCBI Taxonomy" id="1137280"/>
    <lineage>
        <taxon>Bacteria</taxon>
        <taxon>Pseudomonadati</taxon>
        <taxon>Pseudomonadota</taxon>
        <taxon>Gammaproteobacteria</taxon>
        <taxon>Pseudomonadales</taxon>
        <taxon>Marinobacteraceae</taxon>
        <taxon>Marinobacter</taxon>
    </lineage>
</organism>
<gene>
    <name evidence="1" type="ORF">D777_02663</name>
</gene>
<evidence type="ECO:0000313" key="1">
    <source>
        <dbReference type="EMBL" id="KEF30721.1"/>
    </source>
</evidence>
<dbReference type="Proteomes" id="UP000035057">
    <property type="component" value="Unassembled WGS sequence"/>
</dbReference>
<name>A0A072MZQ5_9GAMM</name>
<dbReference type="AlphaFoldDB" id="A0A072MZQ5"/>
<comment type="caution">
    <text evidence="1">The sequence shown here is derived from an EMBL/GenBank/DDBJ whole genome shotgun (WGS) entry which is preliminary data.</text>
</comment>
<protein>
    <submittedName>
        <fullName evidence="1">Uncharacterized protein</fullName>
    </submittedName>
</protein>
<sequence length="44" mass="5034">MIVISGKNLLEFECRLFTTNGRQGRLSKSVDLRETSTHHCENVL</sequence>
<dbReference type="STRING" id="1137280.D777_02663"/>
<evidence type="ECO:0000313" key="2">
    <source>
        <dbReference type="Proteomes" id="UP000035057"/>
    </source>
</evidence>
<keyword evidence="2" id="KW-1185">Reference proteome</keyword>